<gene>
    <name evidence="2" type="ORF">HAX54_046712</name>
</gene>
<keyword evidence="3" id="KW-1185">Reference proteome</keyword>
<evidence type="ECO:0000313" key="3">
    <source>
        <dbReference type="Proteomes" id="UP000823775"/>
    </source>
</evidence>
<feature type="region of interest" description="Disordered" evidence="1">
    <location>
        <begin position="1"/>
        <end position="21"/>
    </location>
</feature>
<accession>A0ABS8WHF7</accession>
<reference evidence="2 3" key="1">
    <citation type="journal article" date="2021" name="BMC Genomics">
        <title>Datura genome reveals duplications of psychoactive alkaloid biosynthetic genes and high mutation rate following tissue culture.</title>
        <authorList>
            <person name="Rajewski A."/>
            <person name="Carter-House D."/>
            <person name="Stajich J."/>
            <person name="Litt A."/>
        </authorList>
    </citation>
    <scope>NUCLEOTIDE SEQUENCE [LARGE SCALE GENOMIC DNA]</scope>
    <source>
        <strain evidence="2">AR-01</strain>
    </source>
</reference>
<sequence length="73" mass="8177">MVIGKMKEMGGEEAICGEEKKGERERRIAALATPEKKNRNEGEEERGRIKQDEGLRLILGLMGRIAGQSYYAP</sequence>
<dbReference type="Proteomes" id="UP000823775">
    <property type="component" value="Unassembled WGS sequence"/>
</dbReference>
<evidence type="ECO:0000256" key="1">
    <source>
        <dbReference type="SAM" id="MobiDB-lite"/>
    </source>
</evidence>
<evidence type="ECO:0000313" key="2">
    <source>
        <dbReference type="EMBL" id="MCE3050233.1"/>
    </source>
</evidence>
<dbReference type="EMBL" id="JACEIK010007413">
    <property type="protein sequence ID" value="MCE3050233.1"/>
    <property type="molecule type" value="Genomic_DNA"/>
</dbReference>
<organism evidence="2 3">
    <name type="scientific">Datura stramonium</name>
    <name type="common">Jimsonweed</name>
    <name type="synonym">Common thornapple</name>
    <dbReference type="NCBI Taxonomy" id="4076"/>
    <lineage>
        <taxon>Eukaryota</taxon>
        <taxon>Viridiplantae</taxon>
        <taxon>Streptophyta</taxon>
        <taxon>Embryophyta</taxon>
        <taxon>Tracheophyta</taxon>
        <taxon>Spermatophyta</taxon>
        <taxon>Magnoliopsida</taxon>
        <taxon>eudicotyledons</taxon>
        <taxon>Gunneridae</taxon>
        <taxon>Pentapetalae</taxon>
        <taxon>asterids</taxon>
        <taxon>lamiids</taxon>
        <taxon>Solanales</taxon>
        <taxon>Solanaceae</taxon>
        <taxon>Solanoideae</taxon>
        <taxon>Datureae</taxon>
        <taxon>Datura</taxon>
    </lineage>
</organism>
<name>A0ABS8WHF7_DATST</name>
<proteinExistence type="predicted"/>
<feature type="compositionally biased region" description="Basic and acidic residues" evidence="1">
    <location>
        <begin position="1"/>
        <end position="10"/>
    </location>
</feature>
<comment type="caution">
    <text evidence="2">The sequence shown here is derived from an EMBL/GenBank/DDBJ whole genome shotgun (WGS) entry which is preliminary data.</text>
</comment>
<protein>
    <submittedName>
        <fullName evidence="2">Uncharacterized protein</fullName>
    </submittedName>
</protein>